<dbReference type="InterPro" id="IPR042831">
    <property type="entry name" value="Ribosomal_mL40_fung"/>
</dbReference>
<dbReference type="AlphaFoldDB" id="A0A8H6CLU4"/>
<dbReference type="Gene3D" id="6.10.250.3440">
    <property type="match status" value="1"/>
</dbReference>
<dbReference type="RefSeq" id="XP_037154499.1">
    <property type="nucleotide sequence ID" value="XM_037300651.1"/>
</dbReference>
<name>A0A8H6CLU4_9LECA</name>
<dbReference type="GO" id="GO:0005739">
    <property type="term" value="C:mitochondrion"/>
    <property type="evidence" value="ECO:0007669"/>
    <property type="project" value="GOC"/>
</dbReference>
<protein>
    <submittedName>
        <fullName evidence="1">Uncharacterized protein</fullName>
    </submittedName>
</protein>
<organism evidence="1 2">
    <name type="scientific">Letharia lupina</name>
    <dbReference type="NCBI Taxonomy" id="560253"/>
    <lineage>
        <taxon>Eukaryota</taxon>
        <taxon>Fungi</taxon>
        <taxon>Dikarya</taxon>
        <taxon>Ascomycota</taxon>
        <taxon>Pezizomycotina</taxon>
        <taxon>Lecanoromycetes</taxon>
        <taxon>OSLEUM clade</taxon>
        <taxon>Lecanoromycetidae</taxon>
        <taxon>Lecanorales</taxon>
        <taxon>Lecanorineae</taxon>
        <taxon>Parmeliaceae</taxon>
        <taxon>Letharia</taxon>
    </lineage>
</organism>
<evidence type="ECO:0000313" key="2">
    <source>
        <dbReference type="Proteomes" id="UP000593566"/>
    </source>
</evidence>
<reference evidence="1 2" key="1">
    <citation type="journal article" date="2020" name="Genomics">
        <title>Complete, high-quality genomes from long-read metagenomic sequencing of two wolf lichen thalli reveals enigmatic genome architecture.</title>
        <authorList>
            <person name="McKenzie S.K."/>
            <person name="Walston R.F."/>
            <person name="Allen J.L."/>
        </authorList>
    </citation>
    <scope>NUCLEOTIDE SEQUENCE [LARGE SCALE GENOMIC DNA]</scope>
    <source>
        <strain evidence="1">WasteWater1</strain>
    </source>
</reference>
<dbReference type="PANTHER" id="PTHR39150">
    <property type="entry name" value="54S RIBOSOMAL PROTEIN L28, MITOCHONDRIAL"/>
    <property type="match status" value="1"/>
</dbReference>
<dbReference type="EMBL" id="JACCJB010000007">
    <property type="protein sequence ID" value="KAF6225790.1"/>
    <property type="molecule type" value="Genomic_DNA"/>
</dbReference>
<proteinExistence type="predicted"/>
<keyword evidence="2" id="KW-1185">Reference proteome</keyword>
<gene>
    <name evidence="1" type="ORF">HO133_009792</name>
</gene>
<dbReference type="GeneID" id="59338187"/>
<sequence length="189" mass="21254">MKLSPVLRSLATALRIPVLSRESSAMRLAKPIVGQTQLTYPVSPFSTTAKLQARNSKRPRTDPRITLIRYHLHHPLNPRPLRLSRLRSLRHWTIHRAAQLVMHRDRLLRDRELERQYNAMRAACEELRLGVGDGGRLYRQAVSRKGIFGGPRVAEGGGVVGNGGIPIEYARAQTEGPSRGGWDEGWTRG</sequence>
<dbReference type="GO" id="GO:0003735">
    <property type="term" value="F:structural constituent of ribosome"/>
    <property type="evidence" value="ECO:0007669"/>
    <property type="project" value="InterPro"/>
</dbReference>
<evidence type="ECO:0000313" key="1">
    <source>
        <dbReference type="EMBL" id="KAF6225790.1"/>
    </source>
</evidence>
<dbReference type="PANTHER" id="PTHR39150:SF1">
    <property type="entry name" value="LARGE RIBOSOMAL SUBUNIT PROTEIN ML40"/>
    <property type="match status" value="1"/>
</dbReference>
<accession>A0A8H6CLU4</accession>
<dbReference type="Proteomes" id="UP000593566">
    <property type="component" value="Unassembled WGS sequence"/>
</dbReference>
<dbReference type="GO" id="GO:0032543">
    <property type="term" value="P:mitochondrial translation"/>
    <property type="evidence" value="ECO:0007669"/>
    <property type="project" value="InterPro"/>
</dbReference>
<comment type="caution">
    <text evidence="1">The sequence shown here is derived from an EMBL/GenBank/DDBJ whole genome shotgun (WGS) entry which is preliminary data.</text>
</comment>